<evidence type="ECO:0000256" key="2">
    <source>
        <dbReference type="ARBA" id="ARBA00022448"/>
    </source>
</evidence>
<keyword evidence="2" id="KW-0813">Transport</keyword>
<dbReference type="GO" id="GO:0005886">
    <property type="term" value="C:plasma membrane"/>
    <property type="evidence" value="ECO:0007669"/>
    <property type="project" value="UniProtKB-SubCell"/>
</dbReference>
<reference evidence="9" key="1">
    <citation type="journal article" date="2014" name="Front. Microbiol.">
        <title>High frequency of phylogenetically diverse reductive dehalogenase-homologous genes in deep subseafloor sedimentary metagenomes.</title>
        <authorList>
            <person name="Kawai M."/>
            <person name="Futagami T."/>
            <person name="Toyoda A."/>
            <person name="Takaki Y."/>
            <person name="Nishi S."/>
            <person name="Hori S."/>
            <person name="Arai W."/>
            <person name="Tsubouchi T."/>
            <person name="Morono Y."/>
            <person name="Uchiyama I."/>
            <person name="Ito T."/>
            <person name="Fujiyama A."/>
            <person name="Inagaki F."/>
            <person name="Takami H."/>
        </authorList>
    </citation>
    <scope>NUCLEOTIDE SEQUENCE</scope>
    <source>
        <strain evidence="9">Expedition CK06-06</strain>
    </source>
</reference>
<evidence type="ECO:0000256" key="3">
    <source>
        <dbReference type="ARBA" id="ARBA00022475"/>
    </source>
</evidence>
<dbReference type="GO" id="GO:0055085">
    <property type="term" value="P:transmembrane transport"/>
    <property type="evidence" value="ECO:0007669"/>
    <property type="project" value="InterPro"/>
</dbReference>
<dbReference type="InterPro" id="IPR050809">
    <property type="entry name" value="UgpAE/MalFG_permease"/>
</dbReference>
<evidence type="ECO:0000256" key="5">
    <source>
        <dbReference type="ARBA" id="ARBA00022989"/>
    </source>
</evidence>
<dbReference type="InterPro" id="IPR000515">
    <property type="entry name" value="MetI-like"/>
</dbReference>
<evidence type="ECO:0000256" key="4">
    <source>
        <dbReference type="ARBA" id="ARBA00022692"/>
    </source>
</evidence>
<name>X1MHI2_9ZZZZ</name>
<dbReference type="InterPro" id="IPR035906">
    <property type="entry name" value="MetI-like_sf"/>
</dbReference>
<keyword evidence="4 7" id="KW-0812">Transmembrane</keyword>
<evidence type="ECO:0000256" key="6">
    <source>
        <dbReference type="ARBA" id="ARBA00023136"/>
    </source>
</evidence>
<feature type="transmembrane region" description="Helical" evidence="7">
    <location>
        <begin position="135"/>
        <end position="153"/>
    </location>
</feature>
<dbReference type="SUPFAM" id="SSF161098">
    <property type="entry name" value="MetI-like"/>
    <property type="match status" value="1"/>
</dbReference>
<sequence length="195" mass="21674">MFTSMVSINSNTYSFIGLGNFKEIFGPIYLPSFAEVVSRTAIFTFFNYLTVFIFGLTLALILYEKVIRAQKAFTIVIYLPYVIAGLAAGMFLPLLFHPDTGSLNLLLEKIGLIDDPIDIKSNLATMIALPLLVGWRYAGYNMAIFLVGLSSIPRETIEAAEIDGASYFQRLIHVYLPQMVPFIMLATISCLIGSF</sequence>
<proteinExistence type="predicted"/>
<dbReference type="CDD" id="cd06261">
    <property type="entry name" value="TM_PBP2"/>
    <property type="match status" value="1"/>
</dbReference>
<dbReference type="AlphaFoldDB" id="X1MHI2"/>
<evidence type="ECO:0000256" key="1">
    <source>
        <dbReference type="ARBA" id="ARBA00004651"/>
    </source>
</evidence>
<accession>X1MHI2</accession>
<keyword evidence="5 7" id="KW-1133">Transmembrane helix</keyword>
<feature type="non-terminal residue" evidence="9">
    <location>
        <position position="195"/>
    </location>
</feature>
<dbReference type="PROSITE" id="PS50928">
    <property type="entry name" value="ABC_TM1"/>
    <property type="match status" value="1"/>
</dbReference>
<evidence type="ECO:0000256" key="7">
    <source>
        <dbReference type="SAM" id="Phobius"/>
    </source>
</evidence>
<dbReference type="EMBL" id="BARV01015490">
    <property type="protein sequence ID" value="GAI31097.1"/>
    <property type="molecule type" value="Genomic_DNA"/>
</dbReference>
<dbReference type="PANTHER" id="PTHR43227:SF7">
    <property type="entry name" value="ARABINOOLIGOSACCHARIDES TRANSPORT SYSTEM PERMEASE PROTEIN ARAP"/>
    <property type="match status" value="1"/>
</dbReference>
<comment type="caution">
    <text evidence="9">The sequence shown here is derived from an EMBL/GenBank/DDBJ whole genome shotgun (WGS) entry which is preliminary data.</text>
</comment>
<keyword evidence="3" id="KW-1003">Cell membrane</keyword>
<dbReference type="PANTHER" id="PTHR43227">
    <property type="entry name" value="BLL4140 PROTEIN"/>
    <property type="match status" value="1"/>
</dbReference>
<evidence type="ECO:0000259" key="8">
    <source>
        <dbReference type="PROSITE" id="PS50928"/>
    </source>
</evidence>
<keyword evidence="6 7" id="KW-0472">Membrane</keyword>
<feature type="domain" description="ABC transmembrane type-1" evidence="8">
    <location>
        <begin position="37"/>
        <end position="195"/>
    </location>
</feature>
<organism evidence="9">
    <name type="scientific">marine sediment metagenome</name>
    <dbReference type="NCBI Taxonomy" id="412755"/>
    <lineage>
        <taxon>unclassified sequences</taxon>
        <taxon>metagenomes</taxon>
        <taxon>ecological metagenomes</taxon>
    </lineage>
</organism>
<evidence type="ECO:0000313" key="9">
    <source>
        <dbReference type="EMBL" id="GAI31097.1"/>
    </source>
</evidence>
<dbReference type="Pfam" id="PF00528">
    <property type="entry name" value="BPD_transp_1"/>
    <property type="match status" value="1"/>
</dbReference>
<protein>
    <recommendedName>
        <fullName evidence="8">ABC transmembrane type-1 domain-containing protein</fullName>
    </recommendedName>
</protein>
<dbReference type="Gene3D" id="1.10.3720.10">
    <property type="entry name" value="MetI-like"/>
    <property type="match status" value="1"/>
</dbReference>
<gene>
    <name evidence="9" type="ORF">S06H3_26764</name>
</gene>
<feature type="transmembrane region" description="Helical" evidence="7">
    <location>
        <begin position="41"/>
        <end position="63"/>
    </location>
</feature>
<comment type="subcellular location">
    <subcellularLocation>
        <location evidence="1">Cell membrane</location>
        <topology evidence="1">Multi-pass membrane protein</topology>
    </subcellularLocation>
</comment>
<feature type="transmembrane region" description="Helical" evidence="7">
    <location>
        <begin position="174"/>
        <end position="194"/>
    </location>
</feature>
<feature type="transmembrane region" description="Helical" evidence="7">
    <location>
        <begin position="75"/>
        <end position="96"/>
    </location>
</feature>